<dbReference type="SUPFAM" id="SSF50044">
    <property type="entry name" value="SH3-domain"/>
    <property type="match status" value="1"/>
</dbReference>
<evidence type="ECO:0000256" key="7">
    <source>
        <dbReference type="SAM" id="MobiDB-lite"/>
    </source>
</evidence>
<evidence type="ECO:0000259" key="9">
    <source>
        <dbReference type="PROSITE" id="PS50002"/>
    </source>
</evidence>
<comment type="caution">
    <text evidence="11">The sequence shown here is derived from an EMBL/GenBank/DDBJ whole genome shotgun (WGS) entry which is preliminary data.</text>
</comment>
<organism evidence="11 12">
    <name type="scientific">Oedothorax gibbosus</name>
    <dbReference type="NCBI Taxonomy" id="931172"/>
    <lineage>
        <taxon>Eukaryota</taxon>
        <taxon>Metazoa</taxon>
        <taxon>Ecdysozoa</taxon>
        <taxon>Arthropoda</taxon>
        <taxon>Chelicerata</taxon>
        <taxon>Arachnida</taxon>
        <taxon>Araneae</taxon>
        <taxon>Araneomorphae</taxon>
        <taxon>Entelegynae</taxon>
        <taxon>Araneoidea</taxon>
        <taxon>Linyphiidae</taxon>
        <taxon>Erigoninae</taxon>
        <taxon>Oedothorax</taxon>
    </lineage>
</organism>
<keyword evidence="8" id="KW-0812">Transmembrane</keyword>
<feature type="domain" description="SH3" evidence="9">
    <location>
        <begin position="374"/>
        <end position="446"/>
    </location>
</feature>
<dbReference type="Pfam" id="PF03114">
    <property type="entry name" value="BAR"/>
    <property type="match status" value="1"/>
</dbReference>
<evidence type="ECO:0000256" key="5">
    <source>
        <dbReference type="ARBA" id="ARBA00023136"/>
    </source>
</evidence>
<comment type="similarity">
    <text evidence="2">Belongs to the endophilin family.</text>
</comment>
<protein>
    <recommendedName>
        <fullName evidence="13">Endophilin-A</fullName>
    </recommendedName>
</protein>
<dbReference type="InterPro" id="IPR004148">
    <property type="entry name" value="BAR_dom"/>
</dbReference>
<keyword evidence="3 6" id="KW-0728">SH3 domain</keyword>
<dbReference type="InterPro" id="IPR036028">
    <property type="entry name" value="SH3-like_dom_sf"/>
</dbReference>
<dbReference type="Gene3D" id="1.20.1270.60">
    <property type="entry name" value="Arfaptin homology (AH) domain/BAR domain"/>
    <property type="match status" value="1"/>
</dbReference>
<keyword evidence="4" id="KW-0175">Coiled coil</keyword>
<dbReference type="InterPro" id="IPR001452">
    <property type="entry name" value="SH3_domain"/>
</dbReference>
<dbReference type="GO" id="GO:0098978">
    <property type="term" value="C:glutamatergic synapse"/>
    <property type="evidence" value="ECO:0007669"/>
    <property type="project" value="TreeGrafter"/>
</dbReference>
<dbReference type="GO" id="GO:0016191">
    <property type="term" value="P:synaptic vesicle uncoating"/>
    <property type="evidence" value="ECO:0007669"/>
    <property type="project" value="TreeGrafter"/>
</dbReference>
<feature type="region of interest" description="Disordered" evidence="7">
    <location>
        <begin position="296"/>
        <end position="374"/>
    </location>
</feature>
<keyword evidence="12" id="KW-1185">Reference proteome</keyword>
<evidence type="ECO:0000313" key="11">
    <source>
        <dbReference type="EMBL" id="KAG8177300.1"/>
    </source>
</evidence>
<dbReference type="Pfam" id="PF00018">
    <property type="entry name" value="SH3_1"/>
    <property type="match status" value="1"/>
</dbReference>
<evidence type="ECO:0000256" key="1">
    <source>
        <dbReference type="ARBA" id="ARBA00004170"/>
    </source>
</evidence>
<dbReference type="GO" id="GO:0098793">
    <property type="term" value="C:presynapse"/>
    <property type="evidence" value="ECO:0007669"/>
    <property type="project" value="TreeGrafter"/>
</dbReference>
<dbReference type="SMART" id="SM00721">
    <property type="entry name" value="BAR"/>
    <property type="match status" value="1"/>
</dbReference>
<dbReference type="SMART" id="SM00326">
    <property type="entry name" value="SH3"/>
    <property type="match status" value="1"/>
</dbReference>
<reference evidence="11 12" key="1">
    <citation type="journal article" date="2022" name="Nat. Ecol. Evol.">
        <title>A masculinizing supergene underlies an exaggerated male reproductive morph in a spider.</title>
        <authorList>
            <person name="Hendrickx F."/>
            <person name="De Corte Z."/>
            <person name="Sonet G."/>
            <person name="Van Belleghem S.M."/>
            <person name="Kostlbacher S."/>
            <person name="Vangestel C."/>
        </authorList>
    </citation>
    <scope>NUCLEOTIDE SEQUENCE [LARGE SCALE GENOMIC DNA]</scope>
    <source>
        <strain evidence="11">W744_W776</strain>
    </source>
</reference>
<feature type="domain" description="BAR" evidence="10">
    <location>
        <begin position="18"/>
        <end position="279"/>
    </location>
</feature>
<dbReference type="EMBL" id="JAFNEN010000788">
    <property type="protein sequence ID" value="KAG8177300.1"/>
    <property type="molecule type" value="Genomic_DNA"/>
</dbReference>
<proteinExistence type="inferred from homology"/>
<evidence type="ECO:0008006" key="13">
    <source>
        <dbReference type="Google" id="ProtNLM"/>
    </source>
</evidence>
<comment type="subcellular location">
    <subcellularLocation>
        <location evidence="1">Membrane</location>
        <topology evidence="1">Peripheral membrane protein</topology>
    </subcellularLocation>
</comment>
<evidence type="ECO:0000256" key="3">
    <source>
        <dbReference type="ARBA" id="ARBA00022443"/>
    </source>
</evidence>
<keyword evidence="8" id="KW-1133">Transmembrane helix</keyword>
<gene>
    <name evidence="11" type="ORF">JTE90_002527</name>
</gene>
<dbReference type="SUPFAM" id="SSF103657">
    <property type="entry name" value="BAR/IMD domain-like"/>
    <property type="match status" value="1"/>
</dbReference>
<evidence type="ECO:0000256" key="4">
    <source>
        <dbReference type="ARBA" id="ARBA00023054"/>
    </source>
</evidence>
<dbReference type="Gene3D" id="2.30.30.40">
    <property type="entry name" value="SH3 Domains"/>
    <property type="match status" value="1"/>
</dbReference>
<dbReference type="PROSITE" id="PS51021">
    <property type="entry name" value="BAR"/>
    <property type="match status" value="1"/>
</dbReference>
<feature type="transmembrane region" description="Helical" evidence="8">
    <location>
        <begin position="178"/>
        <end position="200"/>
    </location>
</feature>
<dbReference type="PANTHER" id="PTHR14167:SF81">
    <property type="entry name" value="ENDOPHILIN-A"/>
    <property type="match status" value="1"/>
</dbReference>
<dbReference type="PANTHER" id="PTHR14167">
    <property type="entry name" value="SH3 DOMAIN-CONTAINING"/>
    <property type="match status" value="1"/>
</dbReference>
<dbReference type="AlphaFoldDB" id="A0AAV6TYY7"/>
<evidence type="ECO:0000256" key="2">
    <source>
        <dbReference type="ARBA" id="ARBA00006697"/>
    </source>
</evidence>
<dbReference type="CDD" id="cd07592">
    <property type="entry name" value="BAR_Endophilin_A"/>
    <property type="match status" value="1"/>
</dbReference>
<dbReference type="PROSITE" id="PS50002">
    <property type="entry name" value="SH3"/>
    <property type="match status" value="1"/>
</dbReference>
<accession>A0AAV6TYY7</accession>
<dbReference type="InterPro" id="IPR050384">
    <property type="entry name" value="Endophilin_SH3RF"/>
</dbReference>
<evidence type="ECO:0000259" key="10">
    <source>
        <dbReference type="PROSITE" id="PS51021"/>
    </source>
</evidence>
<feature type="compositionally biased region" description="Low complexity" evidence="7">
    <location>
        <begin position="337"/>
        <end position="357"/>
    </location>
</feature>
<evidence type="ECO:0000256" key="8">
    <source>
        <dbReference type="SAM" id="Phobius"/>
    </source>
</evidence>
<dbReference type="InterPro" id="IPR027267">
    <property type="entry name" value="AH/BAR_dom_sf"/>
</dbReference>
<dbReference type="Proteomes" id="UP000827092">
    <property type="component" value="Unassembled WGS sequence"/>
</dbReference>
<name>A0AAV6TYY7_9ARAC</name>
<evidence type="ECO:0000313" key="12">
    <source>
        <dbReference type="Proteomes" id="UP000827092"/>
    </source>
</evidence>
<evidence type="ECO:0000256" key="6">
    <source>
        <dbReference type="PROSITE-ProRule" id="PRU00192"/>
    </source>
</evidence>
<sequence>MAFAGLKKQINKANQYMSEKIGGAEGTKFTEEYTEMERKTDLTNELVEDLLNKTKEYLQPNPACRAKLMVTSKIRSGARAHAYPQPEGTLGEAMVKYGKELGEESHFGYSLIEAGEAMKQMAEVKYALEDNVKQNFLEPLYHLQTKDMKDVMHHRKKLQGRRLDYDCKKRRQAKTDSAVTVLTIAKILTFILFISCAALTPNAAGAHLSEEEIRLAEDKFEESFNLASMGMFNLLDNDVEQISQLASLAESLYDYHNQCAAILQSAVERLNEQRNDAASRPRETYVPKKLHELNLLPSHDDISPHGDYGASPAHSNAGTPVDQPPPTKSLFLGGLQPGSNQNSSASPSRSPCRSPNASPLPSPVRSPARSPMVPQQPCATALYDFEPENEGELPFKEGETVTLTARVDDNWSQAGHIIGATIGNKIRVKNSSRHFCVHDFCLFVTALPKIFLYLVLS</sequence>
<dbReference type="GO" id="GO:0005737">
    <property type="term" value="C:cytoplasm"/>
    <property type="evidence" value="ECO:0007669"/>
    <property type="project" value="InterPro"/>
</dbReference>
<keyword evidence="5 8" id="KW-0472">Membrane</keyword>